<dbReference type="GO" id="GO:0004252">
    <property type="term" value="F:serine-type endopeptidase activity"/>
    <property type="evidence" value="ECO:0007669"/>
    <property type="project" value="InterPro"/>
</dbReference>
<dbReference type="Proteomes" id="UP000199092">
    <property type="component" value="Chromosome I"/>
</dbReference>
<feature type="active site" description="Proton donor/acceptor" evidence="7">
    <location>
        <position position="155"/>
    </location>
</feature>
<name>A0A1H1LXF0_9ACTN</name>
<dbReference type="InterPro" id="IPR047217">
    <property type="entry name" value="S49_SppA_67K_type_N"/>
</dbReference>
<proteinExistence type="inferred from homology"/>
<protein>
    <submittedName>
        <fullName evidence="9">Signal peptide peptidase A. Serine peptidase. MEROPS family S49</fullName>
    </submittedName>
</protein>
<dbReference type="InterPro" id="IPR002142">
    <property type="entry name" value="Peptidase_S49"/>
</dbReference>
<accession>A0A1H1LXF0</accession>
<dbReference type="CDD" id="cd07023">
    <property type="entry name" value="S49_Sppa_N_C"/>
    <property type="match status" value="1"/>
</dbReference>
<evidence type="ECO:0000256" key="5">
    <source>
        <dbReference type="ARBA" id="ARBA00022825"/>
    </source>
</evidence>
<dbReference type="InterPro" id="IPR004635">
    <property type="entry name" value="Pept_S49_SppA"/>
</dbReference>
<dbReference type="STRING" id="546871.SAMN04488543_0458"/>
<organism evidence="9 10">
    <name type="scientific">Friedmanniella luteola</name>
    <dbReference type="NCBI Taxonomy" id="546871"/>
    <lineage>
        <taxon>Bacteria</taxon>
        <taxon>Bacillati</taxon>
        <taxon>Actinomycetota</taxon>
        <taxon>Actinomycetes</taxon>
        <taxon>Propionibacteriales</taxon>
        <taxon>Nocardioidaceae</taxon>
        <taxon>Friedmanniella</taxon>
    </lineage>
</organism>
<evidence type="ECO:0000256" key="6">
    <source>
        <dbReference type="ARBA" id="ARBA00023136"/>
    </source>
</evidence>
<evidence type="ECO:0000313" key="9">
    <source>
        <dbReference type="EMBL" id="SDR78479.1"/>
    </source>
</evidence>
<keyword evidence="4" id="KW-0378">Hydrolase</keyword>
<dbReference type="GO" id="GO:0006465">
    <property type="term" value="P:signal peptide processing"/>
    <property type="evidence" value="ECO:0007669"/>
    <property type="project" value="InterPro"/>
</dbReference>
<feature type="active site" description="Nucleophile" evidence="7">
    <location>
        <position position="351"/>
    </location>
</feature>
<keyword evidence="3" id="KW-0645">Protease</keyword>
<comment type="subcellular location">
    <subcellularLocation>
        <location evidence="1">Membrane</location>
    </subcellularLocation>
</comment>
<dbReference type="RefSeq" id="WP_091409598.1">
    <property type="nucleotide sequence ID" value="NZ_LT629749.1"/>
</dbReference>
<evidence type="ECO:0000259" key="8">
    <source>
        <dbReference type="Pfam" id="PF01343"/>
    </source>
</evidence>
<keyword evidence="5" id="KW-0720">Serine protease</keyword>
<evidence type="ECO:0000256" key="1">
    <source>
        <dbReference type="ARBA" id="ARBA00004370"/>
    </source>
</evidence>
<feature type="domain" description="Peptidase S49" evidence="8">
    <location>
        <begin position="83"/>
        <end position="237"/>
    </location>
</feature>
<evidence type="ECO:0000313" key="10">
    <source>
        <dbReference type="Proteomes" id="UP000199092"/>
    </source>
</evidence>
<dbReference type="Gene3D" id="3.90.226.10">
    <property type="entry name" value="2-enoyl-CoA Hydratase, Chain A, domain 1"/>
    <property type="match status" value="4"/>
</dbReference>
<dbReference type="SUPFAM" id="SSF52096">
    <property type="entry name" value="ClpP/crotonase"/>
    <property type="match status" value="2"/>
</dbReference>
<dbReference type="InterPro" id="IPR029045">
    <property type="entry name" value="ClpP/crotonase-like_dom_sf"/>
</dbReference>
<dbReference type="GO" id="GO:0004176">
    <property type="term" value="F:ATP-dependent peptidase activity"/>
    <property type="evidence" value="ECO:0007669"/>
    <property type="project" value="InterPro"/>
</dbReference>
<dbReference type="InterPro" id="IPR047272">
    <property type="entry name" value="S49_SppA_C"/>
</dbReference>
<reference evidence="9 10" key="1">
    <citation type="submission" date="2016-10" db="EMBL/GenBank/DDBJ databases">
        <authorList>
            <person name="de Groot N.N."/>
        </authorList>
    </citation>
    <scope>NUCLEOTIDE SEQUENCE [LARGE SCALE GENOMIC DNA]</scope>
    <source>
        <strain evidence="9 10">DSM 21741</strain>
    </source>
</reference>
<feature type="domain" description="Peptidase S49" evidence="8">
    <location>
        <begin position="335"/>
        <end position="484"/>
    </location>
</feature>
<gene>
    <name evidence="9" type="ORF">SAMN04488543_0458</name>
</gene>
<evidence type="ECO:0000256" key="4">
    <source>
        <dbReference type="ARBA" id="ARBA00022801"/>
    </source>
</evidence>
<evidence type="ECO:0000256" key="7">
    <source>
        <dbReference type="PIRSR" id="PIRSR001217-1"/>
    </source>
</evidence>
<dbReference type="InterPro" id="IPR001907">
    <property type="entry name" value="ClpP"/>
</dbReference>
<dbReference type="GO" id="GO:0016020">
    <property type="term" value="C:membrane"/>
    <property type="evidence" value="ECO:0007669"/>
    <property type="project" value="UniProtKB-SubCell"/>
</dbReference>
<dbReference type="PIRSF" id="PIRSF001217">
    <property type="entry name" value="Protease_4_SppA"/>
    <property type="match status" value="1"/>
</dbReference>
<dbReference type="OrthoDB" id="9764363at2"/>
<dbReference type="Pfam" id="PF01343">
    <property type="entry name" value="Peptidase_S49"/>
    <property type="match status" value="2"/>
</dbReference>
<dbReference type="PRINTS" id="PR00127">
    <property type="entry name" value="CLPPROTEASEP"/>
</dbReference>
<dbReference type="PANTHER" id="PTHR33209">
    <property type="entry name" value="PROTEASE 4"/>
    <property type="match status" value="1"/>
</dbReference>
<comment type="similarity">
    <text evidence="2">Belongs to the peptidase S49 family.</text>
</comment>
<dbReference type="CDD" id="cd07018">
    <property type="entry name" value="S49_SppA_67K_type"/>
    <property type="match status" value="1"/>
</dbReference>
<dbReference type="EMBL" id="LT629749">
    <property type="protein sequence ID" value="SDR78479.1"/>
    <property type="molecule type" value="Genomic_DNA"/>
</dbReference>
<dbReference type="NCBIfam" id="TIGR00706">
    <property type="entry name" value="SppA_dom"/>
    <property type="match status" value="1"/>
</dbReference>
<evidence type="ECO:0000256" key="3">
    <source>
        <dbReference type="ARBA" id="ARBA00022670"/>
    </source>
</evidence>
<sequence length="547" mass="57658">MPSLPGTRTPLLLELDLTDLPVDPDPGDPLARLRTRGKRLLRPTLRALHEAADDPRVAGLVARVGGPLPWAAAQELRIGVQAFAASGKPTVAWAESFGEVADTASYVLATAFGTVWLQPGGGVGLLGVAAETTFLGGALAKLGVQPEFEQRHEYKNAVDTFTRTGFTEAHRASLEGLTSSLLDEAVGRVAAGRGLGEERVRELVDTGPRTAAEALEVGLVDRLGYRDQVYAALRAEVGEEAELLFADRWSPRRTLPALPWSKPGRVALVRAHGGIGSGRSRRGPMGRQLGSDSVAAELRAALADDQVKAVVLHVDSPGGSAVASETIWREVCRVRESGRTVVVSMGALAASGGYYIAAPADVIVALPATLTGSIGVFGGKFVVSDLLDRAGLTTGAVQQGEHARMYSSRRPFGEQERERLAATVDAIYDDFVGKVAAGRGRPVAEVEPLARGRVWTGREARERGLVDELGGLQDAVRIARERAGLPDDAPVGPAVHLPPAARIGRARNSEDPRAASAVTAWPGLTDLTRALGLPAGAELTMPALRLR</sequence>
<evidence type="ECO:0000256" key="2">
    <source>
        <dbReference type="ARBA" id="ARBA00008683"/>
    </source>
</evidence>
<dbReference type="PANTHER" id="PTHR33209:SF1">
    <property type="entry name" value="PEPTIDASE S49 DOMAIN-CONTAINING PROTEIN"/>
    <property type="match status" value="1"/>
</dbReference>
<dbReference type="InterPro" id="IPR004634">
    <property type="entry name" value="Pept_S49_pIV"/>
</dbReference>
<keyword evidence="10" id="KW-1185">Reference proteome</keyword>
<keyword evidence="6" id="KW-0472">Membrane</keyword>
<dbReference type="AlphaFoldDB" id="A0A1H1LXF0"/>